<feature type="signal peptide" evidence="3">
    <location>
        <begin position="1"/>
        <end position="23"/>
    </location>
</feature>
<dbReference type="CDD" id="cd00063">
    <property type="entry name" value="FN3"/>
    <property type="match status" value="1"/>
</dbReference>
<dbReference type="AlphaFoldDB" id="A0A060YIF7"/>
<evidence type="ECO:0000256" key="3">
    <source>
        <dbReference type="SAM" id="SignalP"/>
    </source>
</evidence>
<proteinExistence type="predicted"/>
<sequence length="415" mass="44895">MSPLHLISTWAFTVCVIWTTAIGDQTPVFVTPNTLTASETNTPTTSQPSTDSRPTDISSPDGHISNSIPTDKYERLGRSTQRVLETVTVTTIAGTTQTSAAMTTVVTSATVPPKDSSTQPHIPHTVISPVATNPMATTPAPSLAPKKPPCCPHPTRMPTLPPHQFIGDEGDYDDESEEEEEVTEEDEGGKLIKENLCDFNPCLHLQRPCPEVREAKGQSCRCPGLTPTSVTPDPVVALEVWGVWPEAVRVRWCAPYSAVSKFGVWALRENGSVFSNGSVSAWSRQASVFGLKAGGRYGVCVSALNGAGTSHTRCVPVSTPVGVETVVLYVLTGLCVALGMTVVVMSVFLHRIWKMQNTHSLIEPRAHTLYNPRLTSLVSITNPAYTHTDEHTVPPSARYTQTDQLKLSTNVRNEK</sequence>
<feature type="region of interest" description="Disordered" evidence="1">
    <location>
        <begin position="34"/>
        <end position="71"/>
    </location>
</feature>
<feature type="chain" id="PRO_5001596261" description="Fibronectin type-III domain-containing protein" evidence="3">
    <location>
        <begin position="24"/>
        <end position="415"/>
    </location>
</feature>
<keyword evidence="2" id="KW-0812">Transmembrane</keyword>
<reference evidence="5" key="2">
    <citation type="submission" date="2014-03" db="EMBL/GenBank/DDBJ databases">
        <authorList>
            <person name="Genoscope - CEA"/>
        </authorList>
    </citation>
    <scope>NUCLEOTIDE SEQUENCE</scope>
</reference>
<gene>
    <name evidence="5" type="ORF">GSONMT00056635001</name>
</gene>
<dbReference type="SMART" id="SM00060">
    <property type="entry name" value="FN3"/>
    <property type="match status" value="1"/>
</dbReference>
<name>A0A060YIF7_ONCMY</name>
<dbReference type="Pfam" id="PF00041">
    <property type="entry name" value="fn3"/>
    <property type="match status" value="1"/>
</dbReference>
<evidence type="ECO:0000313" key="6">
    <source>
        <dbReference type="Proteomes" id="UP000193380"/>
    </source>
</evidence>
<dbReference type="InterPro" id="IPR003961">
    <property type="entry name" value="FN3_dom"/>
</dbReference>
<feature type="domain" description="Fibronectin type-III" evidence="4">
    <location>
        <begin position="234"/>
        <end position="322"/>
    </location>
</feature>
<protein>
    <recommendedName>
        <fullName evidence="4">Fibronectin type-III domain-containing protein</fullName>
    </recommendedName>
</protein>
<dbReference type="STRING" id="8022.A0A060YIF7"/>
<keyword evidence="2" id="KW-1133">Transmembrane helix</keyword>
<dbReference type="InterPro" id="IPR036116">
    <property type="entry name" value="FN3_sf"/>
</dbReference>
<dbReference type="EMBL" id="FR911634">
    <property type="protein sequence ID" value="CDQ91302.1"/>
    <property type="molecule type" value="Genomic_DNA"/>
</dbReference>
<keyword evidence="3" id="KW-0732">Signal</keyword>
<dbReference type="InterPro" id="IPR013783">
    <property type="entry name" value="Ig-like_fold"/>
</dbReference>
<evidence type="ECO:0000256" key="2">
    <source>
        <dbReference type="SAM" id="Phobius"/>
    </source>
</evidence>
<feature type="compositionally biased region" description="Acidic residues" evidence="1">
    <location>
        <begin position="168"/>
        <end position="187"/>
    </location>
</feature>
<feature type="compositionally biased region" description="Polar residues" evidence="1">
    <location>
        <begin position="34"/>
        <end position="69"/>
    </location>
</feature>
<dbReference type="PROSITE" id="PS50853">
    <property type="entry name" value="FN3"/>
    <property type="match status" value="1"/>
</dbReference>
<evidence type="ECO:0000259" key="4">
    <source>
        <dbReference type="PROSITE" id="PS50853"/>
    </source>
</evidence>
<evidence type="ECO:0000256" key="1">
    <source>
        <dbReference type="SAM" id="MobiDB-lite"/>
    </source>
</evidence>
<dbReference type="PaxDb" id="8022-A0A060YIF7"/>
<dbReference type="Proteomes" id="UP000193380">
    <property type="component" value="Unassembled WGS sequence"/>
</dbReference>
<accession>A0A060YIF7</accession>
<evidence type="ECO:0000313" key="5">
    <source>
        <dbReference type="EMBL" id="CDQ91302.1"/>
    </source>
</evidence>
<dbReference type="Gene3D" id="2.60.40.10">
    <property type="entry name" value="Immunoglobulins"/>
    <property type="match status" value="1"/>
</dbReference>
<feature type="transmembrane region" description="Helical" evidence="2">
    <location>
        <begin position="326"/>
        <end position="349"/>
    </location>
</feature>
<feature type="region of interest" description="Disordered" evidence="1">
    <location>
        <begin position="158"/>
        <end position="188"/>
    </location>
</feature>
<dbReference type="SUPFAM" id="SSF49265">
    <property type="entry name" value="Fibronectin type III"/>
    <property type="match status" value="1"/>
</dbReference>
<reference evidence="5" key="1">
    <citation type="journal article" date="2014" name="Nat. Commun.">
        <title>The rainbow trout genome provides novel insights into evolution after whole-genome duplication in vertebrates.</title>
        <authorList>
            <person name="Berthelot C."/>
            <person name="Brunet F."/>
            <person name="Chalopin D."/>
            <person name="Juanchich A."/>
            <person name="Bernard M."/>
            <person name="Noel B."/>
            <person name="Bento P."/>
            <person name="Da Silva C."/>
            <person name="Labadie K."/>
            <person name="Alberti A."/>
            <person name="Aury J.M."/>
            <person name="Louis A."/>
            <person name="Dehais P."/>
            <person name="Bardou P."/>
            <person name="Montfort J."/>
            <person name="Klopp C."/>
            <person name="Cabau C."/>
            <person name="Gaspin C."/>
            <person name="Thorgaard G.H."/>
            <person name="Boussaha M."/>
            <person name="Quillet E."/>
            <person name="Guyomard R."/>
            <person name="Galiana D."/>
            <person name="Bobe J."/>
            <person name="Volff J.N."/>
            <person name="Genet C."/>
            <person name="Wincker P."/>
            <person name="Jaillon O."/>
            <person name="Roest Crollius H."/>
            <person name="Guiguen Y."/>
        </authorList>
    </citation>
    <scope>NUCLEOTIDE SEQUENCE [LARGE SCALE GENOMIC DNA]</scope>
</reference>
<organism evidence="5 6">
    <name type="scientific">Oncorhynchus mykiss</name>
    <name type="common">Rainbow trout</name>
    <name type="synonym">Salmo gairdneri</name>
    <dbReference type="NCBI Taxonomy" id="8022"/>
    <lineage>
        <taxon>Eukaryota</taxon>
        <taxon>Metazoa</taxon>
        <taxon>Chordata</taxon>
        <taxon>Craniata</taxon>
        <taxon>Vertebrata</taxon>
        <taxon>Euteleostomi</taxon>
        <taxon>Actinopterygii</taxon>
        <taxon>Neopterygii</taxon>
        <taxon>Teleostei</taxon>
        <taxon>Protacanthopterygii</taxon>
        <taxon>Salmoniformes</taxon>
        <taxon>Salmonidae</taxon>
        <taxon>Salmoninae</taxon>
        <taxon>Oncorhynchus</taxon>
    </lineage>
</organism>
<keyword evidence="2" id="KW-0472">Membrane</keyword>